<evidence type="ECO:0000313" key="8">
    <source>
        <dbReference type="Proteomes" id="UP000183567"/>
    </source>
</evidence>
<name>A0A1J8PLD0_9AGAM</name>
<comment type="subcellular location">
    <subcellularLocation>
        <location evidence="1">Cytoplasm</location>
        <location evidence="1">Cytoskeleton</location>
        <location evidence="1">Spindle</location>
    </subcellularLocation>
</comment>
<dbReference type="GO" id="GO:0051301">
    <property type="term" value="P:cell division"/>
    <property type="evidence" value="ECO:0007669"/>
    <property type="project" value="UniProtKB-KW"/>
</dbReference>
<keyword evidence="8" id="KW-1185">Reference proteome</keyword>
<dbReference type="InterPro" id="IPR024395">
    <property type="entry name" value="CLASP_N_dom"/>
</dbReference>
<sequence>MSLPETTDSWNTIEQGVLQLANCCNIGGCNFPTEMLAGIRSLARPLNVAINSKRSRLSGAAVESVTALGLGLSFQSIIPLFFPSLIGLCARTNKVFTRRAKACIFAAIQNSPSPSLLPSLAKSVSHKSASVRIVAAEGVLLCLNSLDAPKFDHDTRAHLIEDVINSTTRDASAEVRTVGREILEVYKTILPKRAASFIARQDATASGSVPPVRSCSRPTEAKRDCFGVGTSRTLVLSTDRGFCISVEPKAVVGRTGPKARCQGRFDTFEAM</sequence>
<keyword evidence="4" id="KW-0493">Microtubule</keyword>
<protein>
    <recommendedName>
        <fullName evidence="6">CLASP N-terminal domain-containing protein</fullName>
    </recommendedName>
</protein>
<keyword evidence="5" id="KW-0498">Mitosis</keyword>
<evidence type="ECO:0000256" key="1">
    <source>
        <dbReference type="ARBA" id="ARBA00004186"/>
    </source>
</evidence>
<dbReference type="GO" id="GO:0005819">
    <property type="term" value="C:spindle"/>
    <property type="evidence" value="ECO:0007669"/>
    <property type="project" value="UniProtKB-SubCell"/>
</dbReference>
<dbReference type="AlphaFoldDB" id="A0A1J8PLD0"/>
<evidence type="ECO:0000256" key="3">
    <source>
        <dbReference type="ARBA" id="ARBA00022618"/>
    </source>
</evidence>
<keyword evidence="5" id="KW-0131">Cell cycle</keyword>
<dbReference type="Proteomes" id="UP000183567">
    <property type="component" value="Unassembled WGS sequence"/>
</dbReference>
<dbReference type="EMBL" id="LVVM01006243">
    <property type="protein sequence ID" value="OJA08611.1"/>
    <property type="molecule type" value="Genomic_DNA"/>
</dbReference>
<dbReference type="OrthoDB" id="46159at2759"/>
<dbReference type="SUPFAM" id="SSF48371">
    <property type="entry name" value="ARM repeat"/>
    <property type="match status" value="1"/>
</dbReference>
<keyword evidence="3" id="KW-0132">Cell division</keyword>
<comment type="caution">
    <text evidence="7">The sequence shown here is derived from an EMBL/GenBank/DDBJ whole genome shotgun (WGS) entry which is preliminary data.</text>
</comment>
<gene>
    <name evidence="7" type="ORF">AZE42_04842</name>
</gene>
<evidence type="ECO:0000256" key="5">
    <source>
        <dbReference type="ARBA" id="ARBA00022776"/>
    </source>
</evidence>
<feature type="domain" description="CLASP N-terminal" evidence="6">
    <location>
        <begin position="6"/>
        <end position="205"/>
    </location>
</feature>
<organism evidence="7 8">
    <name type="scientific">Rhizopogon vesiculosus</name>
    <dbReference type="NCBI Taxonomy" id="180088"/>
    <lineage>
        <taxon>Eukaryota</taxon>
        <taxon>Fungi</taxon>
        <taxon>Dikarya</taxon>
        <taxon>Basidiomycota</taxon>
        <taxon>Agaricomycotina</taxon>
        <taxon>Agaricomycetes</taxon>
        <taxon>Agaricomycetidae</taxon>
        <taxon>Boletales</taxon>
        <taxon>Suillineae</taxon>
        <taxon>Rhizopogonaceae</taxon>
        <taxon>Rhizopogon</taxon>
    </lineage>
</organism>
<evidence type="ECO:0000256" key="4">
    <source>
        <dbReference type="ARBA" id="ARBA00022701"/>
    </source>
</evidence>
<dbReference type="STRING" id="180088.A0A1J8PLD0"/>
<dbReference type="Gene3D" id="1.25.10.10">
    <property type="entry name" value="Leucine-rich Repeat Variant"/>
    <property type="match status" value="1"/>
</dbReference>
<dbReference type="InterPro" id="IPR016024">
    <property type="entry name" value="ARM-type_fold"/>
</dbReference>
<dbReference type="Pfam" id="PF12348">
    <property type="entry name" value="CLASP_N"/>
    <property type="match status" value="1"/>
</dbReference>
<dbReference type="InterPro" id="IPR011989">
    <property type="entry name" value="ARM-like"/>
</dbReference>
<accession>A0A1J8PLD0</accession>
<proteinExistence type="inferred from homology"/>
<comment type="similarity">
    <text evidence="2">Belongs to the CLASP family.</text>
</comment>
<evidence type="ECO:0000256" key="2">
    <source>
        <dbReference type="ARBA" id="ARBA00009549"/>
    </source>
</evidence>
<evidence type="ECO:0000259" key="6">
    <source>
        <dbReference type="Pfam" id="PF12348"/>
    </source>
</evidence>
<evidence type="ECO:0000313" key="7">
    <source>
        <dbReference type="EMBL" id="OJA08611.1"/>
    </source>
</evidence>
<dbReference type="GO" id="GO:0005874">
    <property type="term" value="C:microtubule"/>
    <property type="evidence" value="ECO:0007669"/>
    <property type="project" value="UniProtKB-KW"/>
</dbReference>
<reference evidence="7 8" key="1">
    <citation type="submission" date="2016-03" db="EMBL/GenBank/DDBJ databases">
        <title>Comparative genomics of the ectomycorrhizal sister species Rhizopogon vinicolor and Rhizopogon vesiculosus (Basidiomycota: Boletales) reveals a divergence of the mating type B locus.</title>
        <authorList>
            <person name="Mujic A.B."/>
            <person name="Kuo A."/>
            <person name="Tritt A."/>
            <person name="Lipzen A."/>
            <person name="Chen C."/>
            <person name="Johnson J."/>
            <person name="Sharma A."/>
            <person name="Barry K."/>
            <person name="Grigoriev I.V."/>
            <person name="Spatafora J.W."/>
        </authorList>
    </citation>
    <scope>NUCLEOTIDE SEQUENCE [LARGE SCALE GENOMIC DNA]</scope>
    <source>
        <strain evidence="7 8">AM-OR11-056</strain>
    </source>
</reference>